<evidence type="ECO:0000256" key="6">
    <source>
        <dbReference type="ARBA" id="ARBA00022777"/>
    </source>
</evidence>
<keyword evidence="3" id="KW-0597">Phosphoprotein</keyword>
<keyword evidence="10" id="KW-1133">Transmembrane helix</keyword>
<evidence type="ECO:0000256" key="5">
    <source>
        <dbReference type="ARBA" id="ARBA00022741"/>
    </source>
</evidence>
<dbReference type="GO" id="GO:0000155">
    <property type="term" value="F:phosphorelay sensor kinase activity"/>
    <property type="evidence" value="ECO:0007669"/>
    <property type="project" value="InterPro"/>
</dbReference>
<evidence type="ECO:0000256" key="1">
    <source>
        <dbReference type="ARBA" id="ARBA00000085"/>
    </source>
</evidence>
<feature type="transmembrane region" description="Helical" evidence="10">
    <location>
        <begin position="102"/>
        <end position="120"/>
    </location>
</feature>
<evidence type="ECO:0000256" key="9">
    <source>
        <dbReference type="SAM" id="Coils"/>
    </source>
</evidence>
<keyword evidence="10" id="KW-0812">Transmembrane</keyword>
<dbReference type="PANTHER" id="PTHR24421:SF10">
    <property type="entry name" value="NITRATE_NITRITE SENSOR PROTEIN NARQ"/>
    <property type="match status" value="1"/>
</dbReference>
<evidence type="ECO:0000259" key="12">
    <source>
        <dbReference type="Pfam" id="PF07730"/>
    </source>
</evidence>
<sequence>MKRLYEKLAIVLICFTGFIHSGSSIKEVAAMLPALSVSALAQLLPGRKLTAVLLAVCAALCGVLPPMVCMLPLLLYDALWEGKWQLILCGLTYFMAEPDASQLALSAAGCAVTVMIYLRVSKLEETVDKLRSLRDEVTEKNMQLKNTNEAIARAQDSEIHIATLKERNRIAREIHDNVGHMLTRSLLQAGALMIINKDEQLKEPLESLKTTLDNAMTSIRQSVHDLHDDSIDLRRGIEEAISAVDGRFTVKLDYDMSGKAAGNVKLCILGVVKESLSNAVKYSKGDRINVSVQEHPAFYRLAIEDNGKCGEIAQTGIGLENMRERAASIGGTINYTATEKGFRVFMSVPK</sequence>
<dbReference type="InterPro" id="IPR003594">
    <property type="entry name" value="HATPase_dom"/>
</dbReference>
<dbReference type="PANTHER" id="PTHR24421">
    <property type="entry name" value="NITRATE/NITRITE SENSOR PROTEIN NARX-RELATED"/>
    <property type="match status" value="1"/>
</dbReference>
<keyword evidence="10" id="KW-0472">Membrane</keyword>
<keyword evidence="7" id="KW-0067">ATP-binding</keyword>
<dbReference type="SUPFAM" id="SSF55874">
    <property type="entry name" value="ATPase domain of HSP90 chaperone/DNA topoisomerase II/histidine kinase"/>
    <property type="match status" value="1"/>
</dbReference>
<keyword evidence="8" id="KW-0902">Two-component regulatory system</keyword>
<protein>
    <recommendedName>
        <fullName evidence="2">histidine kinase</fullName>
        <ecNumber evidence="2">2.7.13.3</ecNumber>
    </recommendedName>
</protein>
<evidence type="ECO:0000256" key="7">
    <source>
        <dbReference type="ARBA" id="ARBA00022840"/>
    </source>
</evidence>
<dbReference type="EC" id="2.7.13.3" evidence="2"/>
<gene>
    <name evidence="13" type="ORF">SAMN02910406_02943</name>
</gene>
<keyword evidence="9" id="KW-0175">Coiled coil</keyword>
<dbReference type="Gene3D" id="3.30.565.10">
    <property type="entry name" value="Histidine kinase-like ATPase, C-terminal domain"/>
    <property type="match status" value="1"/>
</dbReference>
<organism evidence="13 14">
    <name type="scientific">Ruminococcus albus</name>
    <dbReference type="NCBI Taxonomy" id="1264"/>
    <lineage>
        <taxon>Bacteria</taxon>
        <taxon>Bacillati</taxon>
        <taxon>Bacillota</taxon>
        <taxon>Clostridia</taxon>
        <taxon>Eubacteriales</taxon>
        <taxon>Oscillospiraceae</taxon>
        <taxon>Ruminococcus</taxon>
    </lineage>
</organism>
<reference evidence="13 14" key="1">
    <citation type="submission" date="2016-10" db="EMBL/GenBank/DDBJ databases">
        <authorList>
            <person name="de Groot N.N."/>
        </authorList>
    </citation>
    <scope>NUCLEOTIDE SEQUENCE [LARGE SCALE GENOMIC DNA]</scope>
    <source>
        <strain evidence="13 14">AR67</strain>
    </source>
</reference>
<dbReference type="GO" id="GO:0046983">
    <property type="term" value="F:protein dimerization activity"/>
    <property type="evidence" value="ECO:0007669"/>
    <property type="project" value="InterPro"/>
</dbReference>
<feature type="domain" description="Histidine kinase/HSP90-like ATPase" evidence="11">
    <location>
        <begin position="271"/>
        <end position="349"/>
    </location>
</feature>
<dbReference type="GO" id="GO:0005524">
    <property type="term" value="F:ATP binding"/>
    <property type="evidence" value="ECO:0007669"/>
    <property type="project" value="UniProtKB-KW"/>
</dbReference>
<evidence type="ECO:0000256" key="2">
    <source>
        <dbReference type="ARBA" id="ARBA00012438"/>
    </source>
</evidence>
<dbReference type="AlphaFoldDB" id="A0A1I1P2B5"/>
<feature type="coiled-coil region" evidence="9">
    <location>
        <begin position="120"/>
        <end position="157"/>
    </location>
</feature>
<dbReference type="eggNOG" id="COG4585">
    <property type="taxonomic scope" value="Bacteria"/>
</dbReference>
<evidence type="ECO:0000256" key="4">
    <source>
        <dbReference type="ARBA" id="ARBA00022679"/>
    </source>
</evidence>
<dbReference type="EMBL" id="FOKQ01000030">
    <property type="protein sequence ID" value="SFD03826.1"/>
    <property type="molecule type" value="Genomic_DNA"/>
</dbReference>
<dbReference type="Pfam" id="PF02518">
    <property type="entry name" value="HATPase_c"/>
    <property type="match status" value="1"/>
</dbReference>
<evidence type="ECO:0000313" key="13">
    <source>
        <dbReference type="EMBL" id="SFD03826.1"/>
    </source>
</evidence>
<keyword evidence="6 13" id="KW-0418">Kinase</keyword>
<dbReference type="GO" id="GO:0016020">
    <property type="term" value="C:membrane"/>
    <property type="evidence" value="ECO:0007669"/>
    <property type="project" value="InterPro"/>
</dbReference>
<evidence type="ECO:0000313" key="14">
    <source>
        <dbReference type="Proteomes" id="UP000182192"/>
    </source>
</evidence>
<evidence type="ECO:0000256" key="8">
    <source>
        <dbReference type="ARBA" id="ARBA00023012"/>
    </source>
</evidence>
<name>A0A1I1P2B5_RUMAL</name>
<feature type="transmembrane region" description="Helical" evidence="10">
    <location>
        <begin position="48"/>
        <end position="71"/>
    </location>
</feature>
<proteinExistence type="predicted"/>
<dbReference type="InterPro" id="IPR011712">
    <property type="entry name" value="Sig_transdc_His_kin_sub3_dim/P"/>
</dbReference>
<evidence type="ECO:0000256" key="10">
    <source>
        <dbReference type="SAM" id="Phobius"/>
    </source>
</evidence>
<dbReference type="Pfam" id="PF07730">
    <property type="entry name" value="HisKA_3"/>
    <property type="match status" value="1"/>
</dbReference>
<feature type="domain" description="Signal transduction histidine kinase subgroup 3 dimerisation and phosphoacceptor" evidence="12">
    <location>
        <begin position="166"/>
        <end position="229"/>
    </location>
</feature>
<evidence type="ECO:0000259" key="11">
    <source>
        <dbReference type="Pfam" id="PF02518"/>
    </source>
</evidence>
<dbReference type="CDD" id="cd16917">
    <property type="entry name" value="HATPase_UhpB-NarQ-NarX-like"/>
    <property type="match status" value="1"/>
</dbReference>
<dbReference type="InterPro" id="IPR036890">
    <property type="entry name" value="HATPase_C_sf"/>
</dbReference>
<dbReference type="RefSeq" id="WP_074962717.1">
    <property type="nucleotide sequence ID" value="NZ_FOKQ01000030.1"/>
</dbReference>
<keyword evidence="4" id="KW-0808">Transferase</keyword>
<keyword evidence="5" id="KW-0547">Nucleotide-binding</keyword>
<accession>A0A1I1P2B5</accession>
<dbReference type="InterPro" id="IPR050482">
    <property type="entry name" value="Sensor_HK_TwoCompSys"/>
</dbReference>
<evidence type="ECO:0000256" key="3">
    <source>
        <dbReference type="ARBA" id="ARBA00022553"/>
    </source>
</evidence>
<dbReference type="OrthoDB" id="9781904at2"/>
<comment type="catalytic activity">
    <reaction evidence="1">
        <text>ATP + protein L-histidine = ADP + protein N-phospho-L-histidine.</text>
        <dbReference type="EC" id="2.7.13.3"/>
    </reaction>
</comment>
<dbReference type="Gene3D" id="1.20.5.1930">
    <property type="match status" value="1"/>
</dbReference>
<dbReference type="Proteomes" id="UP000182192">
    <property type="component" value="Unassembled WGS sequence"/>
</dbReference>